<reference evidence="1" key="2">
    <citation type="journal article" date="2020" name="Nat. Commun.">
        <title>Large-scale genome sequencing of mycorrhizal fungi provides insights into the early evolution of symbiotic traits.</title>
        <authorList>
            <person name="Miyauchi S."/>
            <person name="Kiss E."/>
            <person name="Kuo A."/>
            <person name="Drula E."/>
            <person name="Kohler A."/>
            <person name="Sanchez-Garcia M."/>
            <person name="Morin E."/>
            <person name="Andreopoulos B."/>
            <person name="Barry K.W."/>
            <person name="Bonito G."/>
            <person name="Buee M."/>
            <person name="Carver A."/>
            <person name="Chen C."/>
            <person name="Cichocki N."/>
            <person name="Clum A."/>
            <person name="Culley D."/>
            <person name="Crous P.W."/>
            <person name="Fauchery L."/>
            <person name="Girlanda M."/>
            <person name="Hayes R.D."/>
            <person name="Keri Z."/>
            <person name="LaButti K."/>
            <person name="Lipzen A."/>
            <person name="Lombard V."/>
            <person name="Magnuson J."/>
            <person name="Maillard F."/>
            <person name="Murat C."/>
            <person name="Nolan M."/>
            <person name="Ohm R.A."/>
            <person name="Pangilinan J."/>
            <person name="Pereira M.F."/>
            <person name="Perotto S."/>
            <person name="Peter M."/>
            <person name="Pfister S."/>
            <person name="Riley R."/>
            <person name="Sitrit Y."/>
            <person name="Stielow J.B."/>
            <person name="Szollosi G."/>
            <person name="Zifcakova L."/>
            <person name="Stursova M."/>
            <person name="Spatafora J.W."/>
            <person name="Tedersoo L."/>
            <person name="Vaario L.M."/>
            <person name="Yamada A."/>
            <person name="Yan M."/>
            <person name="Wang P."/>
            <person name="Xu J."/>
            <person name="Bruns T."/>
            <person name="Baldrian P."/>
            <person name="Vilgalys R."/>
            <person name="Dunand C."/>
            <person name="Henrissat B."/>
            <person name="Grigoriev I.V."/>
            <person name="Hibbett D."/>
            <person name="Nagy L.G."/>
            <person name="Martin F.M."/>
        </authorList>
    </citation>
    <scope>NUCLEOTIDE SEQUENCE</scope>
    <source>
        <strain evidence="1">P2</strain>
    </source>
</reference>
<dbReference type="EMBL" id="MU118058">
    <property type="protein sequence ID" value="KAF9646421.1"/>
    <property type="molecule type" value="Genomic_DNA"/>
</dbReference>
<name>A0ACB6Z9W2_THEGA</name>
<gene>
    <name evidence="1" type="ORF">BDM02DRAFT_3021868</name>
</gene>
<evidence type="ECO:0000313" key="2">
    <source>
        <dbReference type="Proteomes" id="UP000886501"/>
    </source>
</evidence>
<dbReference type="Proteomes" id="UP000886501">
    <property type="component" value="Unassembled WGS sequence"/>
</dbReference>
<proteinExistence type="predicted"/>
<keyword evidence="2" id="KW-1185">Reference proteome</keyword>
<evidence type="ECO:0000313" key="1">
    <source>
        <dbReference type="EMBL" id="KAF9646421.1"/>
    </source>
</evidence>
<protein>
    <submittedName>
        <fullName evidence="1">Kinase-like protein</fullName>
    </submittedName>
</protein>
<reference evidence="1" key="1">
    <citation type="submission" date="2019-10" db="EMBL/GenBank/DDBJ databases">
        <authorList>
            <consortium name="DOE Joint Genome Institute"/>
            <person name="Kuo A."/>
            <person name="Miyauchi S."/>
            <person name="Kiss E."/>
            <person name="Drula E."/>
            <person name="Kohler A."/>
            <person name="Sanchez-Garcia M."/>
            <person name="Andreopoulos B."/>
            <person name="Barry K.W."/>
            <person name="Bonito G."/>
            <person name="Buee M."/>
            <person name="Carver A."/>
            <person name="Chen C."/>
            <person name="Cichocki N."/>
            <person name="Clum A."/>
            <person name="Culley D."/>
            <person name="Crous P.W."/>
            <person name="Fauchery L."/>
            <person name="Girlanda M."/>
            <person name="Hayes R."/>
            <person name="Keri Z."/>
            <person name="Labutti K."/>
            <person name="Lipzen A."/>
            <person name="Lombard V."/>
            <person name="Magnuson J."/>
            <person name="Maillard F."/>
            <person name="Morin E."/>
            <person name="Murat C."/>
            <person name="Nolan M."/>
            <person name="Ohm R."/>
            <person name="Pangilinan J."/>
            <person name="Pereira M."/>
            <person name="Perotto S."/>
            <person name="Peter M."/>
            <person name="Riley R."/>
            <person name="Sitrit Y."/>
            <person name="Stielow B."/>
            <person name="Szollosi G."/>
            <person name="Zifcakova L."/>
            <person name="Stursova M."/>
            <person name="Spatafora J.W."/>
            <person name="Tedersoo L."/>
            <person name="Vaario L.-M."/>
            <person name="Yamada A."/>
            <person name="Yan M."/>
            <person name="Wang P."/>
            <person name="Xu J."/>
            <person name="Bruns T."/>
            <person name="Baldrian P."/>
            <person name="Vilgalys R."/>
            <person name="Henrissat B."/>
            <person name="Grigoriev I.V."/>
            <person name="Hibbett D."/>
            <person name="Nagy L.G."/>
            <person name="Martin F.M."/>
        </authorList>
    </citation>
    <scope>NUCLEOTIDE SEQUENCE</scope>
    <source>
        <strain evidence="1">P2</strain>
    </source>
</reference>
<sequence length="410" mass="46529">MPSTTLPDPDSISWQQLLTVDPSSGQFLELAKTLLSSDKHRKFNVSRFTQKEATQLLDVIDVGILRNETLPNNLKSVAFGILRRLSGKFRRLPQSYLIEEGLSTEGKIPFCTRGFTTLWKGRLDGNLVAIKMLRLGPEDDKDKIASRFCKEVLLWPRLHHSNVLPVYGVSMSTFPLCIVSPWMENGNILDYTRQHPEVNRMSLLVDVANGLRYLHRIDQIHGNIRGANILMSNEKPPRARLTDFGLNAIMFDAFSMSRTSVNWTAPEIFAPGGFDFRPTYASDVYALGMVIYEVLTGRSPFYKRGKSELAYQVVQENMRPLRPQDSERLGITDSVWDTMVTCWDKKVSARLQIESVIACLTKAARVWVAEVPVFLLASEAGIAQVMGLKGEEAQNFVDKLYKVTWFKLWY</sequence>
<accession>A0ACB6Z9W2</accession>
<organism evidence="1 2">
    <name type="scientific">Thelephora ganbajun</name>
    <name type="common">Ganba fungus</name>
    <dbReference type="NCBI Taxonomy" id="370292"/>
    <lineage>
        <taxon>Eukaryota</taxon>
        <taxon>Fungi</taxon>
        <taxon>Dikarya</taxon>
        <taxon>Basidiomycota</taxon>
        <taxon>Agaricomycotina</taxon>
        <taxon>Agaricomycetes</taxon>
        <taxon>Thelephorales</taxon>
        <taxon>Thelephoraceae</taxon>
        <taxon>Thelephora</taxon>
    </lineage>
</organism>
<comment type="caution">
    <text evidence="1">The sequence shown here is derived from an EMBL/GenBank/DDBJ whole genome shotgun (WGS) entry which is preliminary data.</text>
</comment>